<keyword evidence="5 6" id="KW-0472">Membrane</keyword>
<name>A0A2N5NGN6_MEDGN</name>
<feature type="transmembrane region" description="Helical" evidence="6">
    <location>
        <begin position="162"/>
        <end position="185"/>
    </location>
</feature>
<gene>
    <name evidence="9" type="ORF">CDL18_11135</name>
</gene>
<dbReference type="InterPro" id="IPR005899">
    <property type="entry name" value="Na_pump_deCOase"/>
</dbReference>
<dbReference type="GO" id="GO:0036376">
    <property type="term" value="P:sodium ion export across plasma membrane"/>
    <property type="evidence" value="ECO:0007669"/>
    <property type="project" value="InterPro"/>
</dbReference>
<evidence type="ECO:0000256" key="6">
    <source>
        <dbReference type="SAM" id="Phobius"/>
    </source>
</evidence>
<evidence type="ECO:0000313" key="9">
    <source>
        <dbReference type="EMBL" id="PLT53989.1"/>
    </source>
</evidence>
<sequence>MKKKLSLIVLACALTLGVSGCGSEADTTTSNDRESMMAYSEAIVSSFSQTPDEVFDQYEEMSDLQLNLMLLNTGFPVDSENFLSMVESWKAGEKECGEFISYGDFEAEMTSSGIVVSTEAEYENKTADIEFTFDEEQKMDSMTINAHYSTSEILKKAGLNTILGMGTVFVVLIFISFIISLFRFIPELEKKFKKNKTAEPAKAPAPTPAAAPVVEDVSDDTELVAVIAAAIAAAEGTSTDGFVVRSIKRRQSNKWNKWN</sequence>
<organism evidence="9 10">
    <name type="scientific">Mediterraneibacter gnavus</name>
    <name type="common">Ruminococcus gnavus</name>
    <dbReference type="NCBI Taxonomy" id="33038"/>
    <lineage>
        <taxon>Bacteria</taxon>
        <taxon>Bacillati</taxon>
        <taxon>Bacillota</taxon>
        <taxon>Clostridia</taxon>
        <taxon>Lachnospirales</taxon>
        <taxon>Lachnospiraceae</taxon>
        <taxon>Mediterraneibacter</taxon>
    </lineage>
</organism>
<feature type="domain" description="DUF3887" evidence="8">
    <location>
        <begin position="55"/>
        <end position="141"/>
    </location>
</feature>
<dbReference type="GO" id="GO:0005886">
    <property type="term" value="C:plasma membrane"/>
    <property type="evidence" value="ECO:0007669"/>
    <property type="project" value="UniProtKB-SubCell"/>
</dbReference>
<dbReference type="Gene3D" id="3.10.450.590">
    <property type="match status" value="1"/>
</dbReference>
<evidence type="ECO:0000259" key="8">
    <source>
        <dbReference type="Pfam" id="PF13026"/>
    </source>
</evidence>
<reference evidence="9 10" key="1">
    <citation type="journal article" date="2017" name="Genome Med.">
        <title>A novel Ruminococcus gnavus clade enriched in inflammatory bowel disease patients.</title>
        <authorList>
            <person name="Hall A.B."/>
            <person name="Yassour M."/>
            <person name="Sauk J."/>
            <person name="Garner A."/>
            <person name="Jiang X."/>
            <person name="Arthur T."/>
            <person name="Lagoudas G.K."/>
            <person name="Vatanen T."/>
            <person name="Fornelos N."/>
            <person name="Wilson R."/>
            <person name="Bertha M."/>
            <person name="Cohen M."/>
            <person name="Garber J."/>
            <person name="Khalili H."/>
            <person name="Gevers D."/>
            <person name="Ananthakrishnan A.N."/>
            <person name="Kugathasan S."/>
            <person name="Lander E.S."/>
            <person name="Blainey P."/>
            <person name="Vlamakis H."/>
            <person name="Xavier R.J."/>
            <person name="Huttenhower C."/>
        </authorList>
    </citation>
    <scope>NUCLEOTIDE SEQUENCE [LARGE SCALE GENOMIC DNA]</scope>
    <source>
        <strain evidence="9 10">RJX1118</strain>
    </source>
</reference>
<dbReference type="Pfam" id="PF04277">
    <property type="entry name" value="OAD_gamma"/>
    <property type="match status" value="1"/>
</dbReference>
<dbReference type="RefSeq" id="WP_101879936.1">
    <property type="nucleotide sequence ID" value="NZ_CAXUHP010000013.1"/>
</dbReference>
<dbReference type="Proteomes" id="UP000234849">
    <property type="component" value="Unassembled WGS sequence"/>
</dbReference>
<evidence type="ECO:0000256" key="2">
    <source>
        <dbReference type="ARBA" id="ARBA00022475"/>
    </source>
</evidence>
<keyword evidence="2" id="KW-1003">Cell membrane</keyword>
<evidence type="ECO:0000256" key="7">
    <source>
        <dbReference type="SAM" id="SignalP"/>
    </source>
</evidence>
<dbReference type="GO" id="GO:0015081">
    <property type="term" value="F:sodium ion transmembrane transporter activity"/>
    <property type="evidence" value="ECO:0007669"/>
    <property type="project" value="InterPro"/>
</dbReference>
<keyword evidence="4 6" id="KW-1133">Transmembrane helix</keyword>
<accession>A0A2N5NGN6</accession>
<keyword evidence="7" id="KW-0732">Signal</keyword>
<dbReference type="Pfam" id="PF13026">
    <property type="entry name" value="DUF3887"/>
    <property type="match status" value="1"/>
</dbReference>
<feature type="chain" id="PRO_5038675935" evidence="7">
    <location>
        <begin position="25"/>
        <end position="259"/>
    </location>
</feature>
<evidence type="ECO:0000313" key="10">
    <source>
        <dbReference type="Proteomes" id="UP000234849"/>
    </source>
</evidence>
<evidence type="ECO:0000256" key="4">
    <source>
        <dbReference type="ARBA" id="ARBA00022989"/>
    </source>
</evidence>
<comment type="subcellular location">
    <subcellularLocation>
        <location evidence="1">Cell membrane</location>
    </subcellularLocation>
</comment>
<dbReference type="InterPro" id="IPR024981">
    <property type="entry name" value="DUF3887"/>
</dbReference>
<evidence type="ECO:0000256" key="5">
    <source>
        <dbReference type="ARBA" id="ARBA00023136"/>
    </source>
</evidence>
<dbReference type="PROSITE" id="PS51257">
    <property type="entry name" value="PROKAR_LIPOPROTEIN"/>
    <property type="match status" value="1"/>
</dbReference>
<comment type="caution">
    <text evidence="9">The sequence shown here is derived from an EMBL/GenBank/DDBJ whole genome shotgun (WGS) entry which is preliminary data.</text>
</comment>
<proteinExistence type="predicted"/>
<dbReference type="NCBIfam" id="TIGR01195">
    <property type="entry name" value="oadG_fam"/>
    <property type="match status" value="1"/>
</dbReference>
<evidence type="ECO:0000256" key="1">
    <source>
        <dbReference type="ARBA" id="ARBA00004236"/>
    </source>
</evidence>
<dbReference type="EMBL" id="NIHM01000015">
    <property type="protein sequence ID" value="PLT53989.1"/>
    <property type="molecule type" value="Genomic_DNA"/>
</dbReference>
<evidence type="ECO:0000256" key="3">
    <source>
        <dbReference type="ARBA" id="ARBA00022692"/>
    </source>
</evidence>
<dbReference type="AlphaFoldDB" id="A0A2N5NGN6"/>
<protein>
    <submittedName>
        <fullName evidence="9">Sodium pump decarboxylase, gamma subunit</fullName>
    </submittedName>
</protein>
<keyword evidence="3 6" id="KW-0812">Transmembrane</keyword>
<feature type="signal peptide" evidence="7">
    <location>
        <begin position="1"/>
        <end position="24"/>
    </location>
</feature>